<comment type="caution">
    <text evidence="1">The sequence shown here is derived from an EMBL/GenBank/DDBJ whole genome shotgun (WGS) entry which is preliminary data.</text>
</comment>
<gene>
    <name evidence="1" type="ORF">BJG266_LOCUS7464</name>
    <name evidence="2" type="ORF">QVE165_LOCUS24162</name>
    <name evidence="3" type="ORF">QVE165_LOCUS24236</name>
</gene>
<dbReference type="AlphaFoldDB" id="A0A813VQ41"/>
<evidence type="ECO:0000313" key="4">
    <source>
        <dbReference type="Proteomes" id="UP000663832"/>
    </source>
</evidence>
<dbReference type="Proteomes" id="UP000663877">
    <property type="component" value="Unassembled WGS sequence"/>
</dbReference>
<organism evidence="1 5">
    <name type="scientific">Adineta steineri</name>
    <dbReference type="NCBI Taxonomy" id="433720"/>
    <lineage>
        <taxon>Eukaryota</taxon>
        <taxon>Metazoa</taxon>
        <taxon>Spiralia</taxon>
        <taxon>Gnathifera</taxon>
        <taxon>Rotifera</taxon>
        <taxon>Eurotatoria</taxon>
        <taxon>Bdelloidea</taxon>
        <taxon>Adinetida</taxon>
        <taxon>Adinetidae</taxon>
        <taxon>Adineta</taxon>
    </lineage>
</organism>
<keyword evidence="4" id="KW-1185">Reference proteome</keyword>
<dbReference type="EMBL" id="CAJNOI010000022">
    <property type="protein sequence ID" value="CAF0843877.1"/>
    <property type="molecule type" value="Genomic_DNA"/>
</dbReference>
<evidence type="ECO:0000313" key="1">
    <source>
        <dbReference type="EMBL" id="CAF0843877.1"/>
    </source>
</evidence>
<dbReference type="EMBL" id="CAJNOM010000168">
    <property type="protein sequence ID" value="CAF1173078.1"/>
    <property type="molecule type" value="Genomic_DNA"/>
</dbReference>
<protein>
    <submittedName>
        <fullName evidence="1">Uncharacterized protein</fullName>
    </submittedName>
</protein>
<dbReference type="Proteomes" id="UP000663832">
    <property type="component" value="Unassembled WGS sequence"/>
</dbReference>
<sequence length="102" mass="11523">MTFCDSSLIRGFNGAMVFSSSDGSLRTEFINDLYPDAPTQFKTKDTKGNNIRHPTQPYTGGTHYDLVNYYRGKFSIGNAYILPDDHLSSHGTTDKRIFVDIY</sequence>
<reference evidence="1" key="1">
    <citation type="submission" date="2021-02" db="EMBL/GenBank/DDBJ databases">
        <authorList>
            <person name="Nowell W R."/>
        </authorList>
    </citation>
    <scope>NUCLEOTIDE SEQUENCE</scope>
</reference>
<proteinExistence type="predicted"/>
<dbReference type="EMBL" id="CAJNOM010000167">
    <property type="protein sequence ID" value="CAF1171755.1"/>
    <property type="molecule type" value="Genomic_DNA"/>
</dbReference>
<evidence type="ECO:0000313" key="5">
    <source>
        <dbReference type="Proteomes" id="UP000663877"/>
    </source>
</evidence>
<evidence type="ECO:0000313" key="3">
    <source>
        <dbReference type="EMBL" id="CAF1173078.1"/>
    </source>
</evidence>
<evidence type="ECO:0000313" key="2">
    <source>
        <dbReference type="EMBL" id="CAF1171755.1"/>
    </source>
</evidence>
<dbReference type="OrthoDB" id="10042076at2759"/>
<accession>A0A813VQ41</accession>
<name>A0A813VQ41_9BILA</name>